<organism evidence="1 2">
    <name type="scientific">Leishmania martiniquensis</name>
    <dbReference type="NCBI Taxonomy" id="1580590"/>
    <lineage>
        <taxon>Eukaryota</taxon>
        <taxon>Discoba</taxon>
        <taxon>Euglenozoa</taxon>
        <taxon>Kinetoplastea</taxon>
        <taxon>Metakinetoplastina</taxon>
        <taxon>Trypanosomatida</taxon>
        <taxon>Trypanosomatidae</taxon>
        <taxon>Leishmaniinae</taxon>
        <taxon>Leishmania</taxon>
    </lineage>
</organism>
<dbReference type="GeneID" id="92514230"/>
<keyword evidence="2" id="KW-1185">Reference proteome</keyword>
<dbReference type="AlphaFoldDB" id="A0A836GK10"/>
<dbReference type="Proteomes" id="UP000673552">
    <property type="component" value="Chromosome 26"/>
</dbReference>
<proteinExistence type="predicted"/>
<evidence type="ECO:0000313" key="2">
    <source>
        <dbReference type="Proteomes" id="UP000673552"/>
    </source>
</evidence>
<dbReference type="EMBL" id="JAFEUZ010000026">
    <property type="protein sequence ID" value="KAG5476491.1"/>
    <property type="molecule type" value="Genomic_DNA"/>
</dbReference>
<comment type="caution">
    <text evidence="1">The sequence shown here is derived from an EMBL/GenBank/DDBJ whole genome shotgun (WGS) entry which is preliminary data.</text>
</comment>
<evidence type="ECO:0000313" key="1">
    <source>
        <dbReference type="EMBL" id="KAG5476491.1"/>
    </source>
</evidence>
<dbReference type="OrthoDB" id="246486at2759"/>
<protein>
    <recommendedName>
        <fullName evidence="3">Sedlin</fullName>
    </recommendedName>
</protein>
<reference evidence="1 2" key="1">
    <citation type="submission" date="2021-03" db="EMBL/GenBank/DDBJ databases">
        <title>Leishmania (Mundinia) martiniquensis Genome sequencing and assembly.</title>
        <authorList>
            <person name="Almutairi H."/>
            <person name="Gatherer D."/>
        </authorList>
    </citation>
    <scope>NUCLEOTIDE SEQUENCE [LARGE SCALE GENOMIC DNA]</scope>
    <source>
        <strain evidence="1">LSCM1</strain>
    </source>
</reference>
<evidence type="ECO:0008006" key="3">
    <source>
        <dbReference type="Google" id="ProtNLM"/>
    </source>
</evidence>
<sequence>MSLETWAVAAVAIVDAEGMPLLLRTYTSPKEVLNSAAAPLHAHLYVGPEDVIKLHFVLFASLDRCEEMRARAALSPTRIASSSPRSIMGGGTEDLLIGTKSGETSITEPPSAAATIFPALANSSLTTSVLNASAANKARLISPTTDSRFLGKLLESHRMRSYGFRSVTGIHTLLVTVGGEAPADAMVPLCRAVYECSSAALCNPFRSPAQYWRAQEQLLWRTQPSALHGEATGAAALQLAEEAEGNCEGQRYPLRAHGRAAGAPSTWPSLPPGTAEWSWPRPAPASVSALSAEPTLALSRTFNNQLEALLSSFTVTARSCIVQ</sequence>
<dbReference type="RefSeq" id="XP_067177949.1">
    <property type="nucleotide sequence ID" value="XM_067321718.1"/>
</dbReference>
<name>A0A836GK10_9TRYP</name>
<gene>
    <name evidence="1" type="ORF">LSCM1_04203</name>
</gene>
<accession>A0A836GK10</accession>
<dbReference type="Gene3D" id="3.30.450.70">
    <property type="match status" value="1"/>
</dbReference>
<dbReference type="KEGG" id="lmat:92514230"/>